<dbReference type="EMBL" id="KB201459">
    <property type="protein sequence ID" value="ESO96550.1"/>
    <property type="molecule type" value="Genomic_DNA"/>
</dbReference>
<keyword evidence="2" id="KW-1185">Reference proteome</keyword>
<evidence type="ECO:0000313" key="1">
    <source>
        <dbReference type="EMBL" id="ESO96550.1"/>
    </source>
</evidence>
<sequence>MNWVELMEASDNGVAFLISKLDKNGHFTLPEAKSDMGTHYKLPMLFLLTGHGKLANQVLDDIKARFMIDNGDFVTFKEPDGKDWKTANGALAHFWSYMNGWVAIAAQRIGRFDIAYPAYKYLNTFYNPVLKSVNCSEPFSVDTPGQEIEILMCSHLGIAALYFGNLELAETLGNSIDTFIQRQPDIKLEFLCRMSSANKDFVKEGPEELRPFYSVKTNDPNQLYFLLGYPVIFLFKLYQATGCRQHLDNCCKILDFLHDCDESIYSFHFSHKVSYAAALVYKATSNKKYLKMCQKIVKYLISIQSPDGDFLSTEAVLDNYDQTAEIALWLREIAVELRGMD</sequence>
<accession>V4AP33</accession>
<dbReference type="KEGG" id="lgi:LOTGIDRAFT_159967"/>
<dbReference type="OMA" id="MNGWIAM"/>
<dbReference type="GeneID" id="20238234"/>
<evidence type="ECO:0000313" key="2">
    <source>
        <dbReference type="Proteomes" id="UP000030746"/>
    </source>
</evidence>
<dbReference type="SUPFAM" id="SSF48208">
    <property type="entry name" value="Six-hairpin glycosidases"/>
    <property type="match status" value="2"/>
</dbReference>
<name>V4AP33_LOTGI</name>
<dbReference type="OrthoDB" id="1879688at2759"/>
<protein>
    <submittedName>
        <fullName evidence="1">Uncharacterized protein</fullName>
    </submittedName>
</protein>
<proteinExistence type="predicted"/>
<gene>
    <name evidence="1" type="ORF">LOTGIDRAFT_159967</name>
</gene>
<dbReference type="GO" id="GO:0005975">
    <property type="term" value="P:carbohydrate metabolic process"/>
    <property type="evidence" value="ECO:0007669"/>
    <property type="project" value="InterPro"/>
</dbReference>
<reference evidence="1 2" key="1">
    <citation type="journal article" date="2013" name="Nature">
        <title>Insights into bilaterian evolution from three spiralian genomes.</title>
        <authorList>
            <person name="Simakov O."/>
            <person name="Marletaz F."/>
            <person name="Cho S.J."/>
            <person name="Edsinger-Gonzales E."/>
            <person name="Havlak P."/>
            <person name="Hellsten U."/>
            <person name="Kuo D.H."/>
            <person name="Larsson T."/>
            <person name="Lv J."/>
            <person name="Arendt D."/>
            <person name="Savage R."/>
            <person name="Osoegawa K."/>
            <person name="de Jong P."/>
            <person name="Grimwood J."/>
            <person name="Chapman J.A."/>
            <person name="Shapiro H."/>
            <person name="Aerts A."/>
            <person name="Otillar R.P."/>
            <person name="Terry A.Y."/>
            <person name="Boore J.L."/>
            <person name="Grigoriev I.V."/>
            <person name="Lindberg D.R."/>
            <person name="Seaver E.C."/>
            <person name="Weisblat D.A."/>
            <person name="Putnam N.H."/>
            <person name="Rokhsar D.S."/>
        </authorList>
    </citation>
    <scope>NUCLEOTIDE SEQUENCE [LARGE SCALE GENOMIC DNA]</scope>
</reference>
<dbReference type="STRING" id="225164.V4AP33"/>
<dbReference type="CTD" id="20238234"/>
<dbReference type="InterPro" id="IPR008928">
    <property type="entry name" value="6-hairpin_glycosidase_sf"/>
</dbReference>
<dbReference type="HOGENOM" id="CLU_064158_0_0_1"/>
<dbReference type="Proteomes" id="UP000030746">
    <property type="component" value="Unassembled WGS sequence"/>
</dbReference>
<dbReference type="RefSeq" id="XP_009052903.1">
    <property type="nucleotide sequence ID" value="XM_009054655.1"/>
</dbReference>
<dbReference type="AlphaFoldDB" id="V4AP33"/>
<organism evidence="1 2">
    <name type="scientific">Lottia gigantea</name>
    <name type="common">Giant owl limpet</name>
    <dbReference type="NCBI Taxonomy" id="225164"/>
    <lineage>
        <taxon>Eukaryota</taxon>
        <taxon>Metazoa</taxon>
        <taxon>Spiralia</taxon>
        <taxon>Lophotrochozoa</taxon>
        <taxon>Mollusca</taxon>
        <taxon>Gastropoda</taxon>
        <taxon>Patellogastropoda</taxon>
        <taxon>Lottioidea</taxon>
        <taxon>Lottiidae</taxon>
        <taxon>Lottia</taxon>
    </lineage>
</organism>